<feature type="domain" description="ImpA N-terminal" evidence="2">
    <location>
        <begin position="16"/>
        <end position="129"/>
    </location>
</feature>
<reference evidence="3 4" key="1">
    <citation type="submission" date="2018-12" db="EMBL/GenBank/DDBJ databases">
        <title>The whole draft genome of Aquabacterium sp. SJQ9.</title>
        <authorList>
            <person name="Sun L."/>
            <person name="Gao X."/>
            <person name="Chen W."/>
            <person name="Huang K."/>
        </authorList>
    </citation>
    <scope>NUCLEOTIDE SEQUENCE [LARGE SCALE GENOMIC DNA]</scope>
    <source>
        <strain evidence="3 4">SJQ9</strain>
    </source>
</reference>
<dbReference type="NCBIfam" id="TIGR03363">
    <property type="entry name" value="VI_chp_8"/>
    <property type="match status" value="1"/>
</dbReference>
<accession>A0A3R8T7Y4</accession>
<dbReference type="Pfam" id="PF06812">
    <property type="entry name" value="ImpA_N"/>
    <property type="match status" value="1"/>
</dbReference>
<evidence type="ECO:0000313" key="3">
    <source>
        <dbReference type="EMBL" id="RRS06131.1"/>
    </source>
</evidence>
<dbReference type="InterPro" id="IPR017740">
    <property type="entry name" value="TssA-like"/>
</dbReference>
<gene>
    <name evidence="3" type="primary">tssA</name>
    <name evidence="3" type="ORF">EIP75_00575</name>
</gene>
<dbReference type="InterPro" id="IPR010657">
    <property type="entry name" value="ImpA_N"/>
</dbReference>
<evidence type="ECO:0000256" key="1">
    <source>
        <dbReference type="SAM" id="MobiDB-lite"/>
    </source>
</evidence>
<dbReference type="RefSeq" id="WP_125241274.1">
    <property type="nucleotide sequence ID" value="NZ_RSED01000001.1"/>
</dbReference>
<dbReference type="AlphaFoldDB" id="A0A3R8T7Y4"/>
<evidence type="ECO:0000259" key="2">
    <source>
        <dbReference type="Pfam" id="PF06812"/>
    </source>
</evidence>
<dbReference type="Proteomes" id="UP000269265">
    <property type="component" value="Unassembled WGS sequence"/>
</dbReference>
<proteinExistence type="predicted"/>
<dbReference type="EMBL" id="RSED01000001">
    <property type="protein sequence ID" value="RRS06131.1"/>
    <property type="molecule type" value="Genomic_DNA"/>
</dbReference>
<comment type="caution">
    <text evidence="3">The sequence shown here is derived from an EMBL/GenBank/DDBJ whole genome shotgun (WGS) entry which is preliminary data.</text>
</comment>
<keyword evidence="4" id="KW-1185">Reference proteome</keyword>
<dbReference type="OrthoDB" id="9771118at2"/>
<sequence length="358" mass="38780">MSDSAAQVDAWLEPLGDPPCGDDLEYDNDFLELNKAAEGKPETQFSPAEPPDWGAVKEKSEELFERTRDLRVAILWGRALLHREGLSSLPHSLRLLRELLERYWDDAHPKPDPDDGDPYARLNVLSQLEDSAGMLGDVRQSVVFRSRAVGQLTVRDIEVALDKIPARDDESPMSVDSIEQMLGAAIAEDDTLKDLGQRASSELDALISLLQDRVGYGRAPSCDTLKDMLSALVRVTPQESSDSSDDLDLDSLLGDLGGSDGGSESTSAPRRGGRGGGGGIGDSIDTREDAIKAIDLVCQYLERTEPTSPAQLLLRRAQRLIDKNFLELVKELAPEALNEVAKIMGVDPDTVAGGGGGY</sequence>
<dbReference type="PANTHER" id="PTHR37951:SF1">
    <property type="entry name" value="TYPE VI SECRETION SYSTEM COMPONENT TSSA1"/>
    <property type="match status" value="1"/>
</dbReference>
<evidence type="ECO:0000313" key="4">
    <source>
        <dbReference type="Proteomes" id="UP000269265"/>
    </source>
</evidence>
<feature type="region of interest" description="Disordered" evidence="1">
    <location>
        <begin position="236"/>
        <end position="284"/>
    </location>
</feature>
<dbReference type="PANTHER" id="PTHR37951">
    <property type="entry name" value="CYTOPLASMIC PROTEIN-RELATED"/>
    <property type="match status" value="1"/>
</dbReference>
<organism evidence="3 4">
    <name type="scientific">Aquabacterium soli</name>
    <dbReference type="NCBI Taxonomy" id="2493092"/>
    <lineage>
        <taxon>Bacteria</taxon>
        <taxon>Pseudomonadati</taxon>
        <taxon>Pseudomonadota</taxon>
        <taxon>Betaproteobacteria</taxon>
        <taxon>Burkholderiales</taxon>
        <taxon>Aquabacterium</taxon>
    </lineage>
</organism>
<name>A0A3R8T7Y4_9BURK</name>
<protein>
    <submittedName>
        <fullName evidence="3">Type VI secretion system protein TssA</fullName>
    </submittedName>
</protein>